<evidence type="ECO:0000256" key="2">
    <source>
        <dbReference type="HAMAP-Rule" id="MF_00163"/>
    </source>
</evidence>
<dbReference type="SUPFAM" id="SSF56420">
    <property type="entry name" value="Peptide deformylase"/>
    <property type="match status" value="1"/>
</dbReference>
<proteinExistence type="inferred from homology"/>
<dbReference type="NCBIfam" id="NF001159">
    <property type="entry name" value="PRK00150.1-3"/>
    <property type="match status" value="1"/>
</dbReference>
<gene>
    <name evidence="2 3" type="primary">def</name>
    <name evidence="3" type="ORF">PFY00_10335</name>
</gene>
<dbReference type="PIRSF" id="PIRSF004749">
    <property type="entry name" value="Pep_def"/>
    <property type="match status" value="1"/>
</dbReference>
<feature type="binding site" evidence="2">
    <location>
        <position position="135"/>
    </location>
    <ligand>
        <name>Fe cation</name>
        <dbReference type="ChEBI" id="CHEBI:24875"/>
    </ligand>
</feature>
<dbReference type="CDD" id="cd00487">
    <property type="entry name" value="Pep_deformylase"/>
    <property type="match status" value="1"/>
</dbReference>
<name>A0ABT4XT57_9RHOB</name>
<keyword evidence="2" id="KW-0648">Protein biosynthesis</keyword>
<dbReference type="GO" id="GO:0042586">
    <property type="term" value="F:peptide deformylase activity"/>
    <property type="evidence" value="ECO:0007669"/>
    <property type="project" value="UniProtKB-EC"/>
</dbReference>
<dbReference type="PRINTS" id="PR01576">
    <property type="entry name" value="PDEFORMYLASE"/>
</dbReference>
<organism evidence="3 4">
    <name type="scientific">Thalassococcus lentus</name>
    <dbReference type="NCBI Taxonomy" id="1210524"/>
    <lineage>
        <taxon>Bacteria</taxon>
        <taxon>Pseudomonadati</taxon>
        <taxon>Pseudomonadota</taxon>
        <taxon>Alphaproteobacteria</taxon>
        <taxon>Rhodobacterales</taxon>
        <taxon>Roseobacteraceae</taxon>
        <taxon>Thalassococcus</taxon>
    </lineage>
</organism>
<dbReference type="PANTHER" id="PTHR10458">
    <property type="entry name" value="PEPTIDE DEFORMYLASE"/>
    <property type="match status" value="1"/>
</dbReference>
<dbReference type="InterPro" id="IPR036821">
    <property type="entry name" value="Peptide_deformylase_sf"/>
</dbReference>
<comment type="catalytic activity">
    <reaction evidence="2">
        <text>N-terminal N-formyl-L-methionyl-[peptide] + H2O = N-terminal L-methionyl-[peptide] + formate</text>
        <dbReference type="Rhea" id="RHEA:24420"/>
        <dbReference type="Rhea" id="RHEA-COMP:10639"/>
        <dbReference type="Rhea" id="RHEA-COMP:10640"/>
        <dbReference type="ChEBI" id="CHEBI:15377"/>
        <dbReference type="ChEBI" id="CHEBI:15740"/>
        <dbReference type="ChEBI" id="CHEBI:49298"/>
        <dbReference type="ChEBI" id="CHEBI:64731"/>
        <dbReference type="EC" id="3.5.1.88"/>
    </reaction>
</comment>
<dbReference type="HAMAP" id="MF_00163">
    <property type="entry name" value="Pep_deformylase"/>
    <property type="match status" value="1"/>
</dbReference>
<dbReference type="PANTHER" id="PTHR10458:SF22">
    <property type="entry name" value="PEPTIDE DEFORMYLASE"/>
    <property type="match status" value="1"/>
</dbReference>
<evidence type="ECO:0000256" key="1">
    <source>
        <dbReference type="ARBA" id="ARBA00010759"/>
    </source>
</evidence>
<evidence type="ECO:0000313" key="3">
    <source>
        <dbReference type="EMBL" id="MDA7425126.1"/>
    </source>
</evidence>
<accession>A0ABT4XT57</accession>
<dbReference type="Gene3D" id="3.90.45.10">
    <property type="entry name" value="Peptide deformylase"/>
    <property type="match status" value="1"/>
</dbReference>
<dbReference type="InterPro" id="IPR023635">
    <property type="entry name" value="Peptide_deformylase"/>
</dbReference>
<comment type="similarity">
    <text evidence="1 2">Belongs to the polypeptide deformylase family.</text>
</comment>
<evidence type="ECO:0000313" key="4">
    <source>
        <dbReference type="Proteomes" id="UP001210720"/>
    </source>
</evidence>
<keyword evidence="2" id="KW-0408">Iron</keyword>
<feature type="binding site" evidence="2">
    <location>
        <position position="139"/>
    </location>
    <ligand>
        <name>Fe cation</name>
        <dbReference type="ChEBI" id="CHEBI:24875"/>
    </ligand>
</feature>
<keyword evidence="2 3" id="KW-0378">Hydrolase</keyword>
<feature type="active site" evidence="2">
    <location>
        <position position="136"/>
    </location>
</feature>
<dbReference type="NCBIfam" id="TIGR00079">
    <property type="entry name" value="pept_deformyl"/>
    <property type="match status" value="1"/>
</dbReference>
<sequence length="165" mass="18136">MSVLSILRWPDACLSQVCEPVAQASDVADLVEDLFETMYDAPGRGIAAPQVGVMKRVFVMDAGWKTGDRTPRVCINPVIESASETKVPSSEGCLSFPGITVAPQRHERIVLQYTDLDGVRQSAELDGFEAICAQHELDHLDGLMHFDRLDPDARAAHLKEYEALP</sequence>
<dbReference type="EMBL" id="JAQIOY010000003">
    <property type="protein sequence ID" value="MDA7425126.1"/>
    <property type="molecule type" value="Genomic_DNA"/>
</dbReference>
<reference evidence="3 4" key="1">
    <citation type="submission" date="2023-01" db="EMBL/GenBank/DDBJ databases">
        <title>Thalassococcus onchidii sp. nov., isolated from a marine invertebrate from the South China Sea.</title>
        <authorList>
            <person name="Xu S."/>
            <person name="Liu Z."/>
            <person name="Xu Y."/>
        </authorList>
    </citation>
    <scope>NUCLEOTIDE SEQUENCE [LARGE SCALE GENOMIC DNA]</scope>
    <source>
        <strain evidence="3 4">KCTC 32084</strain>
    </source>
</reference>
<keyword evidence="2" id="KW-0479">Metal-binding</keyword>
<keyword evidence="4" id="KW-1185">Reference proteome</keyword>
<comment type="cofactor">
    <cofactor evidence="2">
        <name>Fe(2+)</name>
        <dbReference type="ChEBI" id="CHEBI:29033"/>
    </cofactor>
    <text evidence="2">Binds 1 Fe(2+) ion.</text>
</comment>
<feature type="binding site" evidence="2">
    <location>
        <position position="93"/>
    </location>
    <ligand>
        <name>Fe cation</name>
        <dbReference type="ChEBI" id="CHEBI:24875"/>
    </ligand>
</feature>
<dbReference type="Pfam" id="PF01327">
    <property type="entry name" value="Pep_deformylase"/>
    <property type="match status" value="1"/>
</dbReference>
<protein>
    <recommendedName>
        <fullName evidence="2">Peptide deformylase</fullName>
        <shortName evidence="2">PDF</shortName>
        <ecNumber evidence="2">3.5.1.88</ecNumber>
    </recommendedName>
    <alternativeName>
        <fullName evidence="2">Polypeptide deformylase</fullName>
    </alternativeName>
</protein>
<dbReference type="Proteomes" id="UP001210720">
    <property type="component" value="Unassembled WGS sequence"/>
</dbReference>
<comment type="caution">
    <text evidence="3">The sequence shown here is derived from an EMBL/GenBank/DDBJ whole genome shotgun (WGS) entry which is preliminary data.</text>
</comment>
<dbReference type="RefSeq" id="WP_271432478.1">
    <property type="nucleotide sequence ID" value="NZ_JAQIOY010000003.1"/>
</dbReference>
<dbReference type="EC" id="3.5.1.88" evidence="2"/>
<comment type="function">
    <text evidence="2">Removes the formyl group from the N-terminal Met of newly synthesized proteins. Requires at least a dipeptide for an efficient rate of reaction. N-terminal L-methionine is a prerequisite for activity but the enzyme has broad specificity at other positions.</text>
</comment>